<protein>
    <recommendedName>
        <fullName evidence="6">KaiC-like domain-containing protein</fullName>
    </recommendedName>
</protein>
<dbReference type="OrthoDB" id="5957327at2759"/>
<dbReference type="STRING" id="98765.A0A2R6S419"/>
<comment type="caution">
    <text evidence="4">The sequence shown here is derived from an EMBL/GenBank/DDBJ whole genome shotgun (WGS) entry which is preliminary data.</text>
</comment>
<dbReference type="GO" id="GO:0008094">
    <property type="term" value="F:ATP-dependent activity, acting on DNA"/>
    <property type="evidence" value="ECO:0007669"/>
    <property type="project" value="TreeGrafter"/>
</dbReference>
<evidence type="ECO:0000313" key="5">
    <source>
        <dbReference type="Proteomes" id="UP000186601"/>
    </source>
</evidence>
<dbReference type="EMBL" id="MLYV02000089">
    <property type="protein sequence ID" value="PSS36959.1"/>
    <property type="molecule type" value="Genomic_DNA"/>
</dbReference>
<dbReference type="InterPro" id="IPR027417">
    <property type="entry name" value="P-loop_NTPase"/>
</dbReference>
<evidence type="ECO:0000256" key="3">
    <source>
        <dbReference type="SAM" id="SignalP"/>
    </source>
</evidence>
<evidence type="ECO:0000256" key="2">
    <source>
        <dbReference type="ARBA" id="ARBA00023242"/>
    </source>
</evidence>
<keyword evidence="2" id="KW-0539">Nucleus</keyword>
<dbReference type="GO" id="GO:0000723">
    <property type="term" value="P:telomere maintenance"/>
    <property type="evidence" value="ECO:0007669"/>
    <property type="project" value="TreeGrafter"/>
</dbReference>
<dbReference type="GO" id="GO:0003697">
    <property type="term" value="F:single-stranded DNA binding"/>
    <property type="evidence" value="ECO:0007669"/>
    <property type="project" value="TreeGrafter"/>
</dbReference>
<dbReference type="Gene3D" id="3.40.50.300">
    <property type="entry name" value="P-loop containing nucleotide triphosphate hydrolases"/>
    <property type="match status" value="1"/>
</dbReference>
<reference evidence="4 5" key="1">
    <citation type="submission" date="2018-02" db="EMBL/GenBank/DDBJ databases">
        <title>Genome sequence of the basidiomycete white-rot fungus Phlebia centrifuga.</title>
        <authorList>
            <person name="Granchi Z."/>
            <person name="Peng M."/>
            <person name="de Vries R.P."/>
            <person name="Hilden K."/>
            <person name="Makela M.R."/>
            <person name="Grigoriev I."/>
            <person name="Riley R."/>
        </authorList>
    </citation>
    <scope>NUCLEOTIDE SEQUENCE [LARGE SCALE GENOMIC DNA]</scope>
    <source>
        <strain evidence="4 5">FBCC195</strain>
    </source>
</reference>
<gene>
    <name evidence="4" type="ORF">PHLCEN_2v1175</name>
</gene>
<dbReference type="Proteomes" id="UP000186601">
    <property type="component" value="Unassembled WGS sequence"/>
</dbReference>
<dbReference type="AlphaFoldDB" id="A0A2R6S419"/>
<sequence length="146" mass="15424">MIKRPLHTLVLLPDTLSALTRAGYETVDDISSSTPELLAKDARISLLSSQAVFSSTQVQKIPPQTQSAASLVGSFTTTYTTSCEPIDTLLGGGLKKGSVLEISGPPGTPKEIIALNIVKTFVQNGHGVLFVGAKHVPLPGRQPDKF</sequence>
<dbReference type="GO" id="GO:0000724">
    <property type="term" value="P:double-strand break repair via homologous recombination"/>
    <property type="evidence" value="ECO:0007669"/>
    <property type="project" value="TreeGrafter"/>
</dbReference>
<dbReference type="GO" id="GO:0005815">
    <property type="term" value="C:microtubule organizing center"/>
    <property type="evidence" value="ECO:0007669"/>
    <property type="project" value="TreeGrafter"/>
</dbReference>
<accession>A0A2R6S419</accession>
<organism evidence="4 5">
    <name type="scientific">Hermanssonia centrifuga</name>
    <dbReference type="NCBI Taxonomy" id="98765"/>
    <lineage>
        <taxon>Eukaryota</taxon>
        <taxon>Fungi</taxon>
        <taxon>Dikarya</taxon>
        <taxon>Basidiomycota</taxon>
        <taxon>Agaricomycotina</taxon>
        <taxon>Agaricomycetes</taxon>
        <taxon>Polyporales</taxon>
        <taxon>Meruliaceae</taxon>
        <taxon>Hermanssonia</taxon>
    </lineage>
</organism>
<dbReference type="GO" id="GO:0000400">
    <property type="term" value="F:four-way junction DNA binding"/>
    <property type="evidence" value="ECO:0007669"/>
    <property type="project" value="TreeGrafter"/>
</dbReference>
<name>A0A2R6S419_9APHY</name>
<dbReference type="PANTHER" id="PTHR46457:SF1">
    <property type="entry name" value="DNA REPAIR PROTEIN RAD51 HOMOLOG 4"/>
    <property type="match status" value="1"/>
</dbReference>
<dbReference type="GO" id="GO:0005657">
    <property type="term" value="C:replication fork"/>
    <property type="evidence" value="ECO:0007669"/>
    <property type="project" value="TreeGrafter"/>
</dbReference>
<feature type="signal peptide" evidence="3">
    <location>
        <begin position="1"/>
        <end position="22"/>
    </location>
</feature>
<evidence type="ECO:0000256" key="1">
    <source>
        <dbReference type="ARBA" id="ARBA00004123"/>
    </source>
</evidence>
<keyword evidence="3" id="KW-0732">Signal</keyword>
<dbReference type="SUPFAM" id="SSF52540">
    <property type="entry name" value="P-loop containing nucleoside triphosphate hydrolases"/>
    <property type="match status" value="1"/>
</dbReference>
<feature type="chain" id="PRO_5015331335" description="KaiC-like domain-containing protein" evidence="3">
    <location>
        <begin position="23"/>
        <end position="146"/>
    </location>
</feature>
<dbReference type="PANTHER" id="PTHR46457">
    <property type="entry name" value="DNA REPAIR PROTEIN RAD51 HOMOLOG 4"/>
    <property type="match status" value="1"/>
</dbReference>
<proteinExistence type="predicted"/>
<dbReference type="InterPro" id="IPR051988">
    <property type="entry name" value="HRR_RAD51_Paralog"/>
</dbReference>
<dbReference type="GO" id="GO:0033063">
    <property type="term" value="C:Rad51B-Rad51C-Rad51D-XRCC2 complex"/>
    <property type="evidence" value="ECO:0007669"/>
    <property type="project" value="TreeGrafter"/>
</dbReference>
<dbReference type="GO" id="GO:0042148">
    <property type="term" value="P:DNA strand invasion"/>
    <property type="evidence" value="ECO:0007669"/>
    <property type="project" value="TreeGrafter"/>
</dbReference>
<dbReference type="GO" id="GO:0007131">
    <property type="term" value="P:reciprocal meiotic recombination"/>
    <property type="evidence" value="ECO:0007669"/>
    <property type="project" value="TreeGrafter"/>
</dbReference>
<evidence type="ECO:0000313" key="4">
    <source>
        <dbReference type="EMBL" id="PSS36959.1"/>
    </source>
</evidence>
<comment type="subcellular location">
    <subcellularLocation>
        <location evidence="1">Nucleus</location>
    </subcellularLocation>
</comment>
<evidence type="ECO:0008006" key="6">
    <source>
        <dbReference type="Google" id="ProtNLM"/>
    </source>
</evidence>
<keyword evidence="5" id="KW-1185">Reference proteome</keyword>